<name>A0ABX7U2X1_STRCY</name>
<proteinExistence type="predicted"/>
<evidence type="ECO:0000313" key="2">
    <source>
        <dbReference type="Proteomes" id="UP000663908"/>
    </source>
</evidence>
<protein>
    <submittedName>
        <fullName evidence="1">Uncharacterized protein</fullName>
    </submittedName>
</protein>
<gene>
    <name evidence="1" type="ORF">S1361_37775</name>
</gene>
<dbReference type="EMBL" id="CP071839">
    <property type="protein sequence ID" value="QTE03147.1"/>
    <property type="molecule type" value="Genomic_DNA"/>
</dbReference>
<reference evidence="1 2" key="1">
    <citation type="submission" date="2021-03" db="EMBL/GenBank/DDBJ databases">
        <title>Complete genome sequence of Streptomyces cyanogenus S136, producer of anticancer angucycline landomycin A.</title>
        <authorList>
            <person name="Hrab P."/>
            <person name="Ruckert C."/>
            <person name="Busche T."/>
            <person name="Ostash I."/>
            <person name="Kalinowski J."/>
            <person name="Fedorenko V."/>
            <person name="Yushchuk O."/>
            <person name="Ostash B."/>
        </authorList>
    </citation>
    <scope>NUCLEOTIDE SEQUENCE [LARGE SCALE GENOMIC DNA]</scope>
    <source>
        <strain evidence="1 2">S136</strain>
    </source>
</reference>
<evidence type="ECO:0000313" key="1">
    <source>
        <dbReference type="EMBL" id="QTE03147.1"/>
    </source>
</evidence>
<accession>A0ABX7U2X1</accession>
<keyword evidence="2" id="KW-1185">Reference proteome</keyword>
<sequence length="43" mass="4618">MLQRHRDVGPALVTATAATDADKQLVAYVRPADGAQPDEAELR</sequence>
<dbReference type="InterPro" id="IPR045851">
    <property type="entry name" value="AMP-bd_C_sf"/>
</dbReference>
<organism evidence="1 2">
    <name type="scientific">Streptomyces cyanogenus</name>
    <dbReference type="NCBI Taxonomy" id="80860"/>
    <lineage>
        <taxon>Bacteria</taxon>
        <taxon>Bacillati</taxon>
        <taxon>Actinomycetota</taxon>
        <taxon>Actinomycetes</taxon>
        <taxon>Kitasatosporales</taxon>
        <taxon>Streptomycetaceae</taxon>
        <taxon>Streptomyces</taxon>
    </lineage>
</organism>
<dbReference type="Gene3D" id="3.30.300.30">
    <property type="match status" value="1"/>
</dbReference>
<dbReference type="Proteomes" id="UP000663908">
    <property type="component" value="Chromosome"/>
</dbReference>